<dbReference type="AlphaFoldDB" id="A0A6G0VWL2"/>
<sequence>MQELCLISIKVSRVNAKFGFLNNLINSRLDAPAFLLSINIKVFSRITRHHAPFVVPVYISNYEENGLLHHMMRLANESTVYQD</sequence>
<evidence type="ECO:0000313" key="2">
    <source>
        <dbReference type="Proteomes" id="UP000478052"/>
    </source>
</evidence>
<comment type="caution">
    <text evidence="1">The sequence shown here is derived from an EMBL/GenBank/DDBJ whole genome shotgun (WGS) entry which is preliminary data.</text>
</comment>
<dbReference type="Proteomes" id="UP000478052">
    <property type="component" value="Unassembled WGS sequence"/>
</dbReference>
<organism evidence="1 2">
    <name type="scientific">Aphis craccivora</name>
    <name type="common">Cowpea aphid</name>
    <dbReference type="NCBI Taxonomy" id="307492"/>
    <lineage>
        <taxon>Eukaryota</taxon>
        <taxon>Metazoa</taxon>
        <taxon>Ecdysozoa</taxon>
        <taxon>Arthropoda</taxon>
        <taxon>Hexapoda</taxon>
        <taxon>Insecta</taxon>
        <taxon>Pterygota</taxon>
        <taxon>Neoptera</taxon>
        <taxon>Paraneoptera</taxon>
        <taxon>Hemiptera</taxon>
        <taxon>Sternorrhyncha</taxon>
        <taxon>Aphidomorpha</taxon>
        <taxon>Aphidoidea</taxon>
        <taxon>Aphididae</taxon>
        <taxon>Aphidini</taxon>
        <taxon>Aphis</taxon>
        <taxon>Aphis</taxon>
    </lineage>
</organism>
<evidence type="ECO:0000313" key="1">
    <source>
        <dbReference type="EMBL" id="KAF0710879.1"/>
    </source>
</evidence>
<protein>
    <submittedName>
        <fullName evidence="1">Uncharacterized protein</fullName>
    </submittedName>
</protein>
<keyword evidence="2" id="KW-1185">Reference proteome</keyword>
<feature type="non-terminal residue" evidence="1">
    <location>
        <position position="83"/>
    </location>
</feature>
<gene>
    <name evidence="1" type="ORF">FWK35_00032125</name>
</gene>
<dbReference type="EMBL" id="VUJU01011494">
    <property type="protein sequence ID" value="KAF0710879.1"/>
    <property type="molecule type" value="Genomic_DNA"/>
</dbReference>
<reference evidence="1 2" key="1">
    <citation type="submission" date="2019-08" db="EMBL/GenBank/DDBJ databases">
        <title>Whole genome of Aphis craccivora.</title>
        <authorList>
            <person name="Voronova N.V."/>
            <person name="Shulinski R.S."/>
            <person name="Bandarenka Y.V."/>
            <person name="Zhorov D.G."/>
            <person name="Warner D."/>
        </authorList>
    </citation>
    <scope>NUCLEOTIDE SEQUENCE [LARGE SCALE GENOMIC DNA]</scope>
    <source>
        <strain evidence="1">180601</strain>
        <tissue evidence="1">Whole Body</tissue>
    </source>
</reference>
<name>A0A6G0VWL2_APHCR</name>
<accession>A0A6G0VWL2</accession>
<proteinExistence type="predicted"/>